<keyword evidence="4" id="KW-0804">Transcription</keyword>
<keyword evidence="2" id="KW-0749">Sporulation</keyword>
<dbReference type="InterPro" id="IPR021740">
    <property type="entry name" value="Velvet"/>
</dbReference>
<dbReference type="Pfam" id="PF11754">
    <property type="entry name" value="Velvet"/>
    <property type="match status" value="2"/>
</dbReference>
<feature type="compositionally biased region" description="Acidic residues" evidence="6">
    <location>
        <begin position="407"/>
        <end position="416"/>
    </location>
</feature>
<proteinExistence type="predicted"/>
<protein>
    <recommendedName>
        <fullName evidence="7">Velvet domain-containing protein</fullName>
    </recommendedName>
</protein>
<feature type="domain" description="Velvet" evidence="7">
    <location>
        <begin position="203"/>
        <end position="387"/>
    </location>
</feature>
<keyword evidence="9" id="KW-1185">Reference proteome</keyword>
<feature type="region of interest" description="Disordered" evidence="6">
    <location>
        <begin position="20"/>
        <end position="63"/>
    </location>
</feature>
<dbReference type="Gene3D" id="2.60.40.3960">
    <property type="entry name" value="Velvet domain"/>
    <property type="match status" value="1"/>
</dbReference>
<gene>
    <name evidence="8" type="ORF">GP486_008175</name>
</gene>
<accession>A0A9P8IAH0</accession>
<evidence type="ECO:0000256" key="4">
    <source>
        <dbReference type="ARBA" id="ARBA00023163"/>
    </source>
</evidence>
<keyword evidence="5" id="KW-0539">Nucleus</keyword>
<dbReference type="PROSITE" id="PS51821">
    <property type="entry name" value="VELVET"/>
    <property type="match status" value="1"/>
</dbReference>
<evidence type="ECO:0000259" key="7">
    <source>
        <dbReference type="PROSITE" id="PS51821"/>
    </source>
</evidence>
<dbReference type="GO" id="GO:0005634">
    <property type="term" value="C:nucleus"/>
    <property type="evidence" value="ECO:0007669"/>
    <property type="project" value="UniProtKB-SubCell"/>
</dbReference>
<evidence type="ECO:0000256" key="3">
    <source>
        <dbReference type="ARBA" id="ARBA00023015"/>
    </source>
</evidence>
<name>A0A9P8IAH0_9PEZI</name>
<feature type="compositionally biased region" description="Basic and acidic residues" evidence="6">
    <location>
        <begin position="388"/>
        <end position="405"/>
    </location>
</feature>
<evidence type="ECO:0000313" key="9">
    <source>
        <dbReference type="Proteomes" id="UP000750711"/>
    </source>
</evidence>
<dbReference type="PANTHER" id="PTHR33572:SF17">
    <property type="entry name" value="SEXUAL DEVELOPMENT REGULATOR VELC"/>
    <property type="match status" value="1"/>
</dbReference>
<feature type="region of interest" description="Disordered" evidence="6">
    <location>
        <begin position="388"/>
        <end position="426"/>
    </location>
</feature>
<organism evidence="8 9">
    <name type="scientific">Trichoglossum hirsutum</name>
    <dbReference type="NCBI Taxonomy" id="265104"/>
    <lineage>
        <taxon>Eukaryota</taxon>
        <taxon>Fungi</taxon>
        <taxon>Dikarya</taxon>
        <taxon>Ascomycota</taxon>
        <taxon>Pezizomycotina</taxon>
        <taxon>Geoglossomycetes</taxon>
        <taxon>Geoglossales</taxon>
        <taxon>Geoglossaceae</taxon>
        <taxon>Trichoglossum</taxon>
    </lineage>
</organism>
<reference evidence="8" key="1">
    <citation type="submission" date="2021-03" db="EMBL/GenBank/DDBJ databases">
        <title>Comparative genomics and phylogenomic investigation of the class Geoglossomycetes provide insights into ecological specialization and systematics.</title>
        <authorList>
            <person name="Melie T."/>
            <person name="Pirro S."/>
            <person name="Miller A.N."/>
            <person name="Quandt A."/>
        </authorList>
    </citation>
    <scope>NUCLEOTIDE SEQUENCE</scope>
    <source>
        <strain evidence="8">CAQ_001_2017</strain>
    </source>
</reference>
<evidence type="ECO:0000256" key="2">
    <source>
        <dbReference type="ARBA" id="ARBA00022969"/>
    </source>
</evidence>
<dbReference type="GO" id="GO:0030435">
    <property type="term" value="P:sporulation resulting in formation of a cellular spore"/>
    <property type="evidence" value="ECO:0007669"/>
    <property type="project" value="UniProtKB-KW"/>
</dbReference>
<dbReference type="InterPro" id="IPR038491">
    <property type="entry name" value="Velvet_dom_sf"/>
</dbReference>
<feature type="compositionally biased region" description="Basic and acidic residues" evidence="6">
    <location>
        <begin position="99"/>
        <end position="113"/>
    </location>
</feature>
<dbReference type="EMBL" id="JAGHQM010002849">
    <property type="protein sequence ID" value="KAH0548091.1"/>
    <property type="molecule type" value="Genomic_DNA"/>
</dbReference>
<evidence type="ECO:0000256" key="6">
    <source>
        <dbReference type="SAM" id="MobiDB-lite"/>
    </source>
</evidence>
<evidence type="ECO:0000313" key="8">
    <source>
        <dbReference type="EMBL" id="KAH0548091.1"/>
    </source>
</evidence>
<comment type="subcellular location">
    <subcellularLocation>
        <location evidence="1">Nucleus</location>
    </subcellularLocation>
</comment>
<evidence type="ECO:0000256" key="5">
    <source>
        <dbReference type="ARBA" id="ARBA00023242"/>
    </source>
</evidence>
<dbReference type="AlphaFoldDB" id="A0A9P8IAH0"/>
<dbReference type="Proteomes" id="UP000750711">
    <property type="component" value="Unassembled WGS sequence"/>
</dbReference>
<feature type="region of interest" description="Disordered" evidence="6">
    <location>
        <begin position="93"/>
        <end position="113"/>
    </location>
</feature>
<feature type="compositionally biased region" description="Pro residues" evidence="6">
    <location>
        <begin position="20"/>
        <end position="40"/>
    </location>
</feature>
<sequence length="426" mass="47847">MAETHPPPVPAYGLPPPYPPFSFPPLLPPPRNSAIPPPAPVHSYQRNGALAPQSLTGYTPVDRWQQPAAPIERLISNEISPPPSLYPAHLSYSSSTFESRADPGPRPPPRMEREDAYLGRKANDSAKAQRTDDSITHVHPEARARRAVPDLYPSFCRRRSVSWERIRLGASRALSEEQVREKSSHPPNLTALRCVADWQMCLHSDGRYEIRVRQQPEAARSCGFGERDRRVIDPPPIVELVVKDPKTGSPDQPELRYPFNVLHCTLWSADGKSDETALVAQDRIRTNRRLMGTLVSSPFFGKDDLEQEGSFFCFPDLSCRTPGRYRLRFVLMRLEPDKVQYGGHSSIITSTMSDVFTVFNAKDFPGMKASTPLTKALKRQGCAISVKKGNERANASEKNLTRTFEELSGEEEEEEAEGGRPKRRRK</sequence>
<dbReference type="InterPro" id="IPR037525">
    <property type="entry name" value="Velvet_dom"/>
</dbReference>
<keyword evidence="3" id="KW-0805">Transcription regulation</keyword>
<dbReference type="PANTHER" id="PTHR33572">
    <property type="entry name" value="SPORE DEVELOPMENT REGULATOR VOSA"/>
    <property type="match status" value="1"/>
</dbReference>
<evidence type="ECO:0000256" key="1">
    <source>
        <dbReference type="ARBA" id="ARBA00004123"/>
    </source>
</evidence>
<comment type="caution">
    <text evidence="8">The sequence shown here is derived from an EMBL/GenBank/DDBJ whole genome shotgun (WGS) entry which is preliminary data.</text>
</comment>